<dbReference type="PANTHER" id="PTHR11406:SF23">
    <property type="entry name" value="PHOSPHOGLYCERATE KINASE 1, CHLOROPLASTIC-RELATED"/>
    <property type="match status" value="1"/>
</dbReference>
<accession>A0A1F6W275</accession>
<evidence type="ECO:0000256" key="4">
    <source>
        <dbReference type="ARBA" id="ARBA00022741"/>
    </source>
</evidence>
<evidence type="ECO:0000256" key="8">
    <source>
        <dbReference type="PIRSR" id="PIRSR000724-2"/>
    </source>
</evidence>
<reference evidence="10 11" key="1">
    <citation type="journal article" date="2016" name="Nat. Commun.">
        <title>Thousands of microbial genomes shed light on interconnected biogeochemical processes in an aquifer system.</title>
        <authorList>
            <person name="Anantharaman K."/>
            <person name="Brown C.T."/>
            <person name="Hug L.A."/>
            <person name="Sharon I."/>
            <person name="Castelle C.J."/>
            <person name="Probst A.J."/>
            <person name="Thomas B.C."/>
            <person name="Singh A."/>
            <person name="Wilkins M.J."/>
            <person name="Karaoz U."/>
            <person name="Brodie E.L."/>
            <person name="Williams K.H."/>
            <person name="Hubbard S.S."/>
            <person name="Banfield J.F."/>
        </authorList>
    </citation>
    <scope>NUCLEOTIDE SEQUENCE [LARGE SCALE GENOMIC DNA]</scope>
</reference>
<keyword evidence="3 9" id="KW-0808">Transferase</keyword>
<feature type="binding site" evidence="7">
    <location>
        <begin position="20"/>
        <end position="22"/>
    </location>
    <ligand>
        <name>substrate</name>
    </ligand>
</feature>
<evidence type="ECO:0000256" key="1">
    <source>
        <dbReference type="ARBA" id="ARBA00000642"/>
    </source>
</evidence>
<evidence type="ECO:0000256" key="9">
    <source>
        <dbReference type="RuleBase" id="RU000532"/>
    </source>
</evidence>
<proteinExistence type="inferred from homology"/>
<dbReference type="SUPFAM" id="SSF53748">
    <property type="entry name" value="Phosphoglycerate kinase"/>
    <property type="match status" value="1"/>
</dbReference>
<evidence type="ECO:0000313" key="11">
    <source>
        <dbReference type="Proteomes" id="UP000179275"/>
    </source>
</evidence>
<feature type="binding site" evidence="8">
    <location>
        <position position="304"/>
    </location>
    <ligand>
        <name>ATP</name>
        <dbReference type="ChEBI" id="CHEBI:30616"/>
    </ligand>
</feature>
<feature type="binding site" evidence="8">
    <location>
        <begin position="329"/>
        <end position="332"/>
    </location>
    <ligand>
        <name>ATP</name>
        <dbReference type="ChEBI" id="CHEBI:30616"/>
    </ligand>
</feature>
<dbReference type="EC" id="2.7.2.3" evidence="2 9"/>
<feature type="binding site" evidence="8">
    <location>
        <position position="192"/>
    </location>
    <ligand>
        <name>ATP</name>
        <dbReference type="ChEBI" id="CHEBI:30616"/>
    </ligand>
</feature>
<sequence length="371" mass="40532">MRSVKELKDIKGKVVFLRADLNLPIVGGKAQDNFRIKKALPTIEFLQKKGAKIILASHLSKGEGGMAPVVEALEKFIKVKFVPDVLGEKVQNAVAEMKEGEIILLENLRNDPREKENSQIFALELSKLAEIYVNEAFPVDHREDASLVLLPKILPAYAGLQLQEEVKHLSSAFENPEHPFLFILGGAKFSTKLPLIDKYLELADNVFIGGALANDVLKARGYEVGQSLVDDSGYDLTKFLENKKLIVPEDVTIQVGDKLVNKRAEEVQKDEVILDVGDKTIKKLEPYIKNAKLILWNGPLGKYEVGGEKGTKKILKMVADSGAKSIIGGGDTVALISQMQIEKDFSFVSTGGGATLDFLANGTLPGIKALG</sequence>
<comment type="catalytic activity">
    <reaction evidence="1 9">
        <text>(2R)-3-phosphoglycerate + ATP = (2R)-3-phospho-glyceroyl phosphate + ADP</text>
        <dbReference type="Rhea" id="RHEA:14801"/>
        <dbReference type="ChEBI" id="CHEBI:30616"/>
        <dbReference type="ChEBI" id="CHEBI:57604"/>
        <dbReference type="ChEBI" id="CHEBI:58272"/>
        <dbReference type="ChEBI" id="CHEBI:456216"/>
        <dbReference type="EC" id="2.7.2.3"/>
    </reaction>
</comment>
<feature type="binding site" evidence="7">
    <location>
        <position position="35"/>
    </location>
    <ligand>
        <name>(2R)-3-phosphoglycerate</name>
        <dbReference type="ChEBI" id="CHEBI:58272"/>
    </ligand>
</feature>
<dbReference type="InterPro" id="IPR015824">
    <property type="entry name" value="Phosphoglycerate_kinase_N"/>
</dbReference>
<dbReference type="Pfam" id="PF00162">
    <property type="entry name" value="PGK"/>
    <property type="match status" value="1"/>
</dbReference>
<evidence type="ECO:0000256" key="6">
    <source>
        <dbReference type="ARBA" id="ARBA00022840"/>
    </source>
</evidence>
<dbReference type="PIRSF" id="PIRSF000724">
    <property type="entry name" value="Pgk"/>
    <property type="match status" value="1"/>
</dbReference>
<dbReference type="PANTHER" id="PTHR11406">
    <property type="entry name" value="PHOSPHOGLYCERATE KINASE"/>
    <property type="match status" value="1"/>
</dbReference>
<evidence type="ECO:0000256" key="5">
    <source>
        <dbReference type="ARBA" id="ARBA00022777"/>
    </source>
</evidence>
<dbReference type="Gene3D" id="3.40.50.1260">
    <property type="entry name" value="Phosphoglycerate kinase, N-terminal domain"/>
    <property type="match status" value="2"/>
</dbReference>
<organism evidence="10 11">
    <name type="scientific">Candidatus Nomurabacteria bacterium RIFCSPHIGHO2_02_FULL_42_19</name>
    <dbReference type="NCBI Taxonomy" id="1801756"/>
    <lineage>
        <taxon>Bacteria</taxon>
        <taxon>Candidatus Nomuraibacteriota</taxon>
    </lineage>
</organism>
<dbReference type="PRINTS" id="PR00477">
    <property type="entry name" value="PHGLYCKINASE"/>
</dbReference>
<dbReference type="InterPro" id="IPR001576">
    <property type="entry name" value="Phosphoglycerate_kinase"/>
</dbReference>
<feature type="binding site" evidence="7">
    <location>
        <begin position="58"/>
        <end position="61"/>
    </location>
    <ligand>
        <name>substrate</name>
    </ligand>
</feature>
<evidence type="ECO:0000256" key="3">
    <source>
        <dbReference type="ARBA" id="ARBA00022679"/>
    </source>
</evidence>
<keyword evidence="4" id="KW-0547">Nucleotide-binding</keyword>
<dbReference type="GO" id="GO:0043531">
    <property type="term" value="F:ADP binding"/>
    <property type="evidence" value="ECO:0007669"/>
    <property type="project" value="TreeGrafter"/>
</dbReference>
<dbReference type="GO" id="GO:0006096">
    <property type="term" value="P:glycolytic process"/>
    <property type="evidence" value="ECO:0007669"/>
    <property type="project" value="InterPro"/>
</dbReference>
<protein>
    <recommendedName>
        <fullName evidence="2 9">Phosphoglycerate kinase</fullName>
        <ecNumber evidence="2 9">2.7.2.3</ecNumber>
    </recommendedName>
</protein>
<evidence type="ECO:0000256" key="2">
    <source>
        <dbReference type="ARBA" id="ARBA00013061"/>
    </source>
</evidence>
<gene>
    <name evidence="10" type="ORF">A3C67_01265</name>
</gene>
<dbReference type="InterPro" id="IPR036043">
    <property type="entry name" value="Phosphoglycerate_kinase_sf"/>
</dbReference>
<dbReference type="GO" id="GO:0004618">
    <property type="term" value="F:phosphoglycerate kinase activity"/>
    <property type="evidence" value="ECO:0007669"/>
    <property type="project" value="UniProtKB-EC"/>
</dbReference>
<comment type="caution">
    <text evidence="10">The sequence shown here is derived from an EMBL/GenBank/DDBJ whole genome shotgun (WGS) entry which is preliminary data.</text>
</comment>
<comment type="similarity">
    <text evidence="9">Belongs to the phosphoglycerate kinase family.</text>
</comment>
<dbReference type="STRING" id="1801756.A3C67_01265"/>
<keyword evidence="6 8" id="KW-0067">ATP-binding</keyword>
<dbReference type="GO" id="GO:0005829">
    <property type="term" value="C:cytosol"/>
    <property type="evidence" value="ECO:0007669"/>
    <property type="project" value="TreeGrafter"/>
</dbReference>
<dbReference type="GO" id="GO:0005524">
    <property type="term" value="F:ATP binding"/>
    <property type="evidence" value="ECO:0007669"/>
    <property type="project" value="UniProtKB-KW"/>
</dbReference>
<evidence type="ECO:0000256" key="7">
    <source>
        <dbReference type="PIRSR" id="PIRSR000724-1"/>
    </source>
</evidence>
<name>A0A1F6W275_9BACT</name>
<dbReference type="AlphaFoldDB" id="A0A1F6W275"/>
<feature type="binding site" evidence="7">
    <location>
        <position position="109"/>
    </location>
    <ligand>
        <name>(2R)-3-phosphoglycerate</name>
        <dbReference type="ChEBI" id="CHEBI:58272"/>
    </ligand>
</feature>
<dbReference type="EMBL" id="MFUG01000013">
    <property type="protein sequence ID" value="OGI75979.1"/>
    <property type="molecule type" value="Genomic_DNA"/>
</dbReference>
<feature type="binding site" evidence="7">
    <location>
        <position position="142"/>
    </location>
    <ligand>
        <name>(2R)-3-phosphoglycerate</name>
        <dbReference type="ChEBI" id="CHEBI:58272"/>
    </ligand>
</feature>
<dbReference type="Proteomes" id="UP000179275">
    <property type="component" value="Unassembled WGS sequence"/>
</dbReference>
<keyword evidence="5 9" id="KW-0418">Kinase</keyword>
<dbReference type="GO" id="GO:0006094">
    <property type="term" value="P:gluconeogenesis"/>
    <property type="evidence" value="ECO:0007669"/>
    <property type="project" value="TreeGrafter"/>
</dbReference>
<evidence type="ECO:0000313" key="10">
    <source>
        <dbReference type="EMBL" id="OGI75979.1"/>
    </source>
</evidence>